<proteinExistence type="predicted"/>
<evidence type="ECO:0000313" key="1">
    <source>
        <dbReference type="EMBL" id="GFT92128.1"/>
    </source>
</evidence>
<keyword evidence="2" id="KW-1185">Reference proteome</keyword>
<evidence type="ECO:0000313" key="2">
    <source>
        <dbReference type="Proteomes" id="UP000887013"/>
    </source>
</evidence>
<dbReference type="Proteomes" id="UP000887013">
    <property type="component" value="Unassembled WGS sequence"/>
</dbReference>
<reference evidence="1" key="1">
    <citation type="submission" date="2020-08" db="EMBL/GenBank/DDBJ databases">
        <title>Multicomponent nature underlies the extraordinary mechanical properties of spider dragline silk.</title>
        <authorList>
            <person name="Kono N."/>
            <person name="Nakamura H."/>
            <person name="Mori M."/>
            <person name="Yoshida Y."/>
            <person name="Ohtoshi R."/>
            <person name="Malay A.D."/>
            <person name="Moran D.A.P."/>
            <person name="Tomita M."/>
            <person name="Numata K."/>
            <person name="Arakawa K."/>
        </authorList>
    </citation>
    <scope>NUCLEOTIDE SEQUENCE</scope>
</reference>
<gene>
    <name evidence="1" type="ORF">NPIL_490871</name>
</gene>
<dbReference type="AlphaFoldDB" id="A0A8X6PVP8"/>
<dbReference type="EMBL" id="BMAW01074403">
    <property type="protein sequence ID" value="GFT92128.1"/>
    <property type="molecule type" value="Genomic_DNA"/>
</dbReference>
<organism evidence="1 2">
    <name type="scientific">Nephila pilipes</name>
    <name type="common">Giant wood spider</name>
    <name type="synonym">Nephila maculata</name>
    <dbReference type="NCBI Taxonomy" id="299642"/>
    <lineage>
        <taxon>Eukaryota</taxon>
        <taxon>Metazoa</taxon>
        <taxon>Ecdysozoa</taxon>
        <taxon>Arthropoda</taxon>
        <taxon>Chelicerata</taxon>
        <taxon>Arachnida</taxon>
        <taxon>Araneae</taxon>
        <taxon>Araneomorphae</taxon>
        <taxon>Entelegynae</taxon>
        <taxon>Araneoidea</taxon>
        <taxon>Nephilidae</taxon>
        <taxon>Nephila</taxon>
    </lineage>
</organism>
<protein>
    <submittedName>
        <fullName evidence="1">Uncharacterized protein</fullName>
    </submittedName>
</protein>
<sequence>MISDALLPRMEEAIQENGHFTIKELNKISTEIPKTILYEYVLMRVVHVLHDRAWEYKGIETKVQKKCFKFSPLSPTWTTKPVILRSRTILRKCNVVRRRVCEPIRVVRHTISITNDPQTENPNRCLVIIGMDEKGGGGPSSRDPPRAKDRNHFPLYCFSLGCH</sequence>
<accession>A0A8X6PVP8</accession>
<name>A0A8X6PVP8_NEPPI</name>
<comment type="caution">
    <text evidence="1">The sequence shown here is derived from an EMBL/GenBank/DDBJ whole genome shotgun (WGS) entry which is preliminary data.</text>
</comment>